<comment type="caution">
    <text evidence="8">The sequence shown here is derived from an EMBL/GenBank/DDBJ whole genome shotgun (WGS) entry which is preliminary data.</text>
</comment>
<keyword evidence="3 7" id="KW-0812">Transmembrane</keyword>
<accession>A0AAE1VQR2</accession>
<keyword evidence="9" id="KW-1185">Reference proteome</keyword>
<proteinExistence type="inferred from homology"/>
<feature type="transmembrane region" description="Helical" evidence="7">
    <location>
        <begin position="252"/>
        <end position="271"/>
    </location>
</feature>
<dbReference type="AlphaFoldDB" id="A0AAE1VQR2"/>
<comment type="similarity">
    <text evidence="2">Belongs to the major facilitator superfamily. Proton-dependent oligopeptide transporter (POT/PTR) (TC 2.A.17) family.</text>
</comment>
<feature type="transmembrane region" description="Helical" evidence="7">
    <location>
        <begin position="419"/>
        <end position="440"/>
    </location>
</feature>
<feature type="transmembrane region" description="Helical" evidence="7">
    <location>
        <begin position="538"/>
        <end position="562"/>
    </location>
</feature>
<name>A0AAE1VQR2_9SOLA</name>
<dbReference type="Proteomes" id="UP001291623">
    <property type="component" value="Unassembled WGS sequence"/>
</dbReference>
<comment type="subcellular location">
    <subcellularLocation>
        <location evidence="1">Membrane</location>
        <topology evidence="1">Multi-pass membrane protein</topology>
    </subcellularLocation>
</comment>
<evidence type="ECO:0000313" key="8">
    <source>
        <dbReference type="EMBL" id="KAK4379403.1"/>
    </source>
</evidence>
<keyword evidence="4 7" id="KW-1133">Transmembrane helix</keyword>
<evidence type="ECO:0000256" key="1">
    <source>
        <dbReference type="ARBA" id="ARBA00004141"/>
    </source>
</evidence>
<gene>
    <name evidence="8" type="ORF">RND71_001265</name>
</gene>
<feature type="transmembrane region" description="Helical" evidence="7">
    <location>
        <begin position="377"/>
        <end position="399"/>
    </location>
</feature>
<evidence type="ECO:0000313" key="9">
    <source>
        <dbReference type="Proteomes" id="UP001291623"/>
    </source>
</evidence>
<evidence type="ECO:0000256" key="2">
    <source>
        <dbReference type="ARBA" id="ARBA00005982"/>
    </source>
</evidence>
<feature type="transmembrane region" description="Helical" evidence="7">
    <location>
        <begin position="498"/>
        <end position="517"/>
    </location>
</feature>
<sequence length="622" mass="68459">MSRDDDVGDWKIEDLSVNRSLVKLDSHNETLEVSEAEGKKRLLDCCTKDGSTDRHGKPAIKAKTGGWKTGALLLVSEGLAAVAFTGVEVNMVLFSKTVLRQSNAEAATMFSKWMGTLYIFSLLGAFLSDSFLGRYLTSVVFLAVMNVGLVVLSLLTQAFMLEPEGCGKLGDICKPQSQVEVAMFYLSIYLLALGSGSIEPALATLGADQFDEEDPEESRSKTKFFSYFYVALNLGSLVAETLLVYMENMGRWVLAFWISTACGFVALLSIISGAPRYRHIRPSSNPISRFSQVIIASIRKTKLTVPTNGEGLYEARGRNEKDSTRKISHTDDFKVLDRAAVITPSDMLILPDKSEIPNSWRLCTVTQVEEVKCVLRILPIWFCTILASIVFVQVLSLFVEQGSAMNTSTMISGFHIPPASMTAFDIISTSTFIICYEKILIPLYVKLTKTKPKLPSELQRIGIGLVISTVAMVIAGLVEQHRLRFANEGGEETSSLSIFWQTPQYVLVGVGEAFIYVAQWEFFASQIPDSLKSMGLGLSMSSSALGSYLCSIILSVVIKITTRHGKPGWVPANLNDGHLDRFFFLSAALTAVDLVLFVMCAKRYKSIALKKREVGQEMEPTA</sequence>
<evidence type="ECO:0000256" key="4">
    <source>
        <dbReference type="ARBA" id="ARBA00022989"/>
    </source>
</evidence>
<dbReference type="SUPFAM" id="SSF103473">
    <property type="entry name" value="MFS general substrate transporter"/>
    <property type="match status" value="1"/>
</dbReference>
<dbReference type="EMBL" id="JAVYJV010000001">
    <property type="protein sequence ID" value="KAK4379403.1"/>
    <property type="molecule type" value="Genomic_DNA"/>
</dbReference>
<feature type="transmembrane region" description="Helical" evidence="7">
    <location>
        <begin position="71"/>
        <end position="93"/>
    </location>
</feature>
<comment type="similarity">
    <text evidence="6">Belongs to the major facilitator superfamily. Phosphate:H(+) symporter (TC 2.A.1.9) family.</text>
</comment>
<dbReference type="InterPro" id="IPR036259">
    <property type="entry name" value="MFS_trans_sf"/>
</dbReference>
<dbReference type="GO" id="GO:0016020">
    <property type="term" value="C:membrane"/>
    <property type="evidence" value="ECO:0007669"/>
    <property type="project" value="UniProtKB-SubCell"/>
</dbReference>
<keyword evidence="5 7" id="KW-0472">Membrane</keyword>
<evidence type="ECO:0000256" key="6">
    <source>
        <dbReference type="ARBA" id="ARBA00044504"/>
    </source>
</evidence>
<feature type="transmembrane region" description="Helical" evidence="7">
    <location>
        <begin position="582"/>
        <end position="601"/>
    </location>
</feature>
<protein>
    <submittedName>
        <fullName evidence="8">Uncharacterized protein</fullName>
    </submittedName>
</protein>
<dbReference type="PANTHER" id="PTHR11654">
    <property type="entry name" value="OLIGOPEPTIDE TRANSPORTER-RELATED"/>
    <property type="match status" value="1"/>
</dbReference>
<dbReference type="Pfam" id="PF00854">
    <property type="entry name" value="PTR2"/>
    <property type="match status" value="1"/>
</dbReference>
<evidence type="ECO:0000256" key="3">
    <source>
        <dbReference type="ARBA" id="ARBA00022692"/>
    </source>
</evidence>
<feature type="transmembrane region" description="Helical" evidence="7">
    <location>
        <begin position="181"/>
        <end position="203"/>
    </location>
</feature>
<reference evidence="8" key="1">
    <citation type="submission" date="2023-12" db="EMBL/GenBank/DDBJ databases">
        <title>Genome assembly of Anisodus tanguticus.</title>
        <authorList>
            <person name="Wang Y.-J."/>
        </authorList>
    </citation>
    <scope>NUCLEOTIDE SEQUENCE</scope>
    <source>
        <strain evidence="8">KB-2021</strain>
        <tissue evidence="8">Leaf</tissue>
    </source>
</reference>
<dbReference type="InterPro" id="IPR000109">
    <property type="entry name" value="POT_fam"/>
</dbReference>
<evidence type="ECO:0000256" key="5">
    <source>
        <dbReference type="ARBA" id="ARBA00023136"/>
    </source>
</evidence>
<dbReference type="GO" id="GO:0022857">
    <property type="term" value="F:transmembrane transporter activity"/>
    <property type="evidence" value="ECO:0007669"/>
    <property type="project" value="InterPro"/>
</dbReference>
<feature type="transmembrane region" description="Helical" evidence="7">
    <location>
        <begin position="113"/>
        <end position="132"/>
    </location>
</feature>
<feature type="transmembrane region" description="Helical" evidence="7">
    <location>
        <begin position="139"/>
        <end position="161"/>
    </location>
</feature>
<feature type="transmembrane region" description="Helical" evidence="7">
    <location>
        <begin position="224"/>
        <end position="246"/>
    </location>
</feature>
<evidence type="ECO:0000256" key="7">
    <source>
        <dbReference type="SAM" id="Phobius"/>
    </source>
</evidence>
<feature type="transmembrane region" description="Helical" evidence="7">
    <location>
        <begin position="461"/>
        <end position="478"/>
    </location>
</feature>
<organism evidence="8 9">
    <name type="scientific">Anisodus tanguticus</name>
    <dbReference type="NCBI Taxonomy" id="243964"/>
    <lineage>
        <taxon>Eukaryota</taxon>
        <taxon>Viridiplantae</taxon>
        <taxon>Streptophyta</taxon>
        <taxon>Embryophyta</taxon>
        <taxon>Tracheophyta</taxon>
        <taxon>Spermatophyta</taxon>
        <taxon>Magnoliopsida</taxon>
        <taxon>eudicotyledons</taxon>
        <taxon>Gunneridae</taxon>
        <taxon>Pentapetalae</taxon>
        <taxon>asterids</taxon>
        <taxon>lamiids</taxon>
        <taxon>Solanales</taxon>
        <taxon>Solanaceae</taxon>
        <taxon>Solanoideae</taxon>
        <taxon>Hyoscyameae</taxon>
        <taxon>Anisodus</taxon>
    </lineage>
</organism>
<dbReference type="Gene3D" id="1.20.1250.20">
    <property type="entry name" value="MFS general substrate transporter like domains"/>
    <property type="match status" value="1"/>
</dbReference>